<reference evidence="1 2" key="1">
    <citation type="journal article" date="2022" name="DNA Res.">
        <title>Chromosomal-level genome assembly of the orchid tree Bauhinia variegata (Leguminosae; Cercidoideae) supports the allotetraploid origin hypothesis of Bauhinia.</title>
        <authorList>
            <person name="Zhong Y."/>
            <person name="Chen Y."/>
            <person name="Zheng D."/>
            <person name="Pang J."/>
            <person name="Liu Y."/>
            <person name="Luo S."/>
            <person name="Meng S."/>
            <person name="Qian L."/>
            <person name="Wei D."/>
            <person name="Dai S."/>
            <person name="Zhou R."/>
        </authorList>
    </citation>
    <scope>NUCLEOTIDE SEQUENCE [LARGE SCALE GENOMIC DNA]</scope>
    <source>
        <strain evidence="1">BV-YZ2020</strain>
    </source>
</reference>
<accession>A0ACB9LQP7</accession>
<evidence type="ECO:0000313" key="2">
    <source>
        <dbReference type="Proteomes" id="UP000828941"/>
    </source>
</evidence>
<organism evidence="1 2">
    <name type="scientific">Bauhinia variegata</name>
    <name type="common">Purple orchid tree</name>
    <name type="synonym">Phanera variegata</name>
    <dbReference type="NCBI Taxonomy" id="167791"/>
    <lineage>
        <taxon>Eukaryota</taxon>
        <taxon>Viridiplantae</taxon>
        <taxon>Streptophyta</taxon>
        <taxon>Embryophyta</taxon>
        <taxon>Tracheophyta</taxon>
        <taxon>Spermatophyta</taxon>
        <taxon>Magnoliopsida</taxon>
        <taxon>eudicotyledons</taxon>
        <taxon>Gunneridae</taxon>
        <taxon>Pentapetalae</taxon>
        <taxon>rosids</taxon>
        <taxon>fabids</taxon>
        <taxon>Fabales</taxon>
        <taxon>Fabaceae</taxon>
        <taxon>Cercidoideae</taxon>
        <taxon>Cercideae</taxon>
        <taxon>Bauhiniinae</taxon>
        <taxon>Bauhinia</taxon>
    </lineage>
</organism>
<gene>
    <name evidence="1" type="ORF">L6164_026625</name>
</gene>
<keyword evidence="2" id="KW-1185">Reference proteome</keyword>
<sequence>MAVLQKLFMSVMVLLCMYFVVVDGAIATATYYNPPYTHKKSGVMIAAASKELWNNRAVCGKRYRVKCLGATNRRAPYPCKPKNEIEITIVDLCPGCKGLSIDLSREAFGVIAALSAGRIDIQLLPL</sequence>
<comment type="caution">
    <text evidence="1">The sequence shown here is derived from an EMBL/GenBank/DDBJ whole genome shotgun (WGS) entry which is preliminary data.</text>
</comment>
<protein>
    <submittedName>
        <fullName evidence="1">Uncharacterized protein</fullName>
    </submittedName>
</protein>
<evidence type="ECO:0000313" key="1">
    <source>
        <dbReference type="EMBL" id="KAI4313666.1"/>
    </source>
</evidence>
<dbReference type="EMBL" id="CM039436">
    <property type="protein sequence ID" value="KAI4313666.1"/>
    <property type="molecule type" value="Genomic_DNA"/>
</dbReference>
<name>A0ACB9LQP7_BAUVA</name>
<dbReference type="Proteomes" id="UP000828941">
    <property type="component" value="Chromosome 11"/>
</dbReference>
<proteinExistence type="predicted"/>